<keyword evidence="2" id="KW-1185">Reference proteome</keyword>
<organism evidence="1 2">
    <name type="scientific">Kineococcus radiotolerans (strain ATCC BAA-149 / DSM 14245 / SRS30216)</name>
    <dbReference type="NCBI Taxonomy" id="266940"/>
    <lineage>
        <taxon>Bacteria</taxon>
        <taxon>Bacillati</taxon>
        <taxon>Actinomycetota</taxon>
        <taxon>Actinomycetes</taxon>
        <taxon>Kineosporiales</taxon>
        <taxon>Kineosporiaceae</taxon>
        <taxon>Kineococcus</taxon>
    </lineage>
</organism>
<dbReference type="Proteomes" id="UP000001116">
    <property type="component" value="Chromosome"/>
</dbReference>
<protein>
    <submittedName>
        <fullName evidence="1">Uncharacterized protein</fullName>
    </submittedName>
</protein>
<dbReference type="AlphaFoldDB" id="A6W8W9"/>
<reference evidence="2" key="1">
    <citation type="journal article" date="2008" name="PLoS ONE">
        <title>Survival in nuclear waste, extreme resistance, and potential applications gleaned from the genome sequence of Kineococcus radiotolerans SRS30216.</title>
        <authorList>
            <person name="Bagwell C.E."/>
            <person name="Bhat S."/>
            <person name="Hawkins G.M."/>
            <person name="Smith B.W."/>
            <person name="Biswas T."/>
            <person name="Hoover T.R."/>
            <person name="Saunders E."/>
            <person name="Han C.S."/>
            <person name="Tsodikov O.V."/>
            <person name="Shimkets L.J."/>
        </authorList>
    </citation>
    <scope>NUCLEOTIDE SEQUENCE [LARGE SCALE GENOMIC DNA]</scope>
    <source>
        <strain evidence="2">ATCC BAA-149 / DSM 14245 / SRS30216</strain>
    </source>
</reference>
<name>A6W8W9_KINRD</name>
<dbReference type="HOGENOM" id="CLU_1765588_0_0_11"/>
<proteinExistence type="predicted"/>
<dbReference type="EMBL" id="CP000750">
    <property type="protein sequence ID" value="ABS03258.1"/>
    <property type="molecule type" value="Genomic_DNA"/>
</dbReference>
<gene>
    <name evidence="1" type="ordered locus">Krad_1772</name>
</gene>
<dbReference type="OrthoDB" id="3687074at2"/>
<dbReference type="RefSeq" id="WP_011981603.1">
    <property type="nucleotide sequence ID" value="NC_009664.2"/>
</dbReference>
<accession>A6W8W9</accession>
<evidence type="ECO:0000313" key="2">
    <source>
        <dbReference type="Proteomes" id="UP000001116"/>
    </source>
</evidence>
<evidence type="ECO:0000313" key="1">
    <source>
        <dbReference type="EMBL" id="ABS03258.1"/>
    </source>
</evidence>
<sequence length="147" mass="15843">MSAHPNEGHGTLDILEALAALPEPEPPRPPAPKPAGPLVAAICALMNGDPIHDRDRERIVDAIVDDALTHDGLVNPNRVRTSLTRTNADGSTDLVVYPRLIGTVYQTLAAKGALEFVDWTDSTDLRGGNKGKPARIYRLTRILEPTP</sequence>
<dbReference type="KEGG" id="kra:Krad_1772"/>
<dbReference type="STRING" id="266940.Krad_1772"/>